<proteinExistence type="predicted"/>
<reference evidence="2 3" key="1">
    <citation type="submission" date="2021-03" db="EMBL/GenBank/DDBJ databases">
        <authorList>
            <person name="Gilmore M.S."/>
            <person name="Schwartzman J."/>
            <person name="Van Tyne D."/>
            <person name="Martin M."/>
            <person name="Earl A.M."/>
            <person name="Manson A.L."/>
            <person name="Straub T."/>
            <person name="Salamzade R."/>
            <person name="Saavedra J."/>
            <person name="Lebreton F."/>
            <person name="Prichula J."/>
            <person name="Schaufler K."/>
            <person name="Gaca A."/>
            <person name="Sgardioli B."/>
            <person name="Wagenaar J."/>
            <person name="Strong T."/>
        </authorList>
    </citation>
    <scope>NUCLEOTIDE SEQUENCE [LARGE SCALE GENOMIC DNA]</scope>
    <source>
        <strain evidence="2 3">DIV2402</strain>
    </source>
</reference>
<evidence type="ECO:0000313" key="3">
    <source>
        <dbReference type="Proteomes" id="UP000664701"/>
    </source>
</evidence>
<gene>
    <name evidence="2" type="ORF">DOK78_000865</name>
</gene>
<feature type="transmembrane region" description="Helical" evidence="1">
    <location>
        <begin position="49"/>
        <end position="70"/>
    </location>
</feature>
<name>A0ABZ2SPX3_9ENTE</name>
<sequence length="135" mass="15551">MLTIKNWFSIKKLPFFLLAFWLIILTISGGLFAFNSTQVGTEKLLMNSSLGLYLFLFFLATLLKILFFINEWQHKKALWFLLFAEILSFNFISVLPIYLLGKHANDTTKMKSQSKMIGICLGLVLCLQVTVYVNQ</sequence>
<feature type="transmembrane region" description="Helical" evidence="1">
    <location>
        <begin position="77"/>
        <end position="101"/>
    </location>
</feature>
<feature type="transmembrane region" description="Helical" evidence="1">
    <location>
        <begin position="116"/>
        <end position="133"/>
    </location>
</feature>
<reference evidence="2 3" key="2">
    <citation type="submission" date="2024-03" db="EMBL/GenBank/DDBJ databases">
        <title>The Genome Sequence of Enterococcus sp. DIV2402.</title>
        <authorList>
            <consortium name="The Broad Institute Genomics Platform"/>
            <consortium name="The Broad Institute Microbial Omics Core"/>
            <consortium name="The Broad Institute Genomic Center for Infectious Diseases"/>
            <person name="Earl A."/>
            <person name="Manson A."/>
            <person name="Gilmore M."/>
            <person name="Schwartman J."/>
            <person name="Shea T."/>
            <person name="Abouelleil A."/>
            <person name="Cao P."/>
            <person name="Chapman S."/>
            <person name="Cusick C."/>
            <person name="Young S."/>
            <person name="Neafsey D."/>
            <person name="Nusbaum C."/>
            <person name="Birren B."/>
        </authorList>
    </citation>
    <scope>NUCLEOTIDE SEQUENCE [LARGE SCALE GENOMIC DNA]</scope>
    <source>
        <strain evidence="2 3">DIV2402</strain>
    </source>
</reference>
<evidence type="ECO:0000313" key="2">
    <source>
        <dbReference type="EMBL" id="WYJ76239.1"/>
    </source>
</evidence>
<accession>A0ABZ2SPX3</accession>
<protein>
    <submittedName>
        <fullName evidence="2">Uncharacterized protein</fullName>
    </submittedName>
</protein>
<evidence type="ECO:0000256" key="1">
    <source>
        <dbReference type="SAM" id="Phobius"/>
    </source>
</evidence>
<keyword evidence="1" id="KW-0472">Membrane</keyword>
<keyword evidence="1" id="KW-0812">Transmembrane</keyword>
<keyword evidence="3" id="KW-1185">Reference proteome</keyword>
<keyword evidence="1" id="KW-1133">Transmembrane helix</keyword>
<dbReference type="RefSeq" id="WP_207942498.1">
    <property type="nucleotide sequence ID" value="NZ_CP147251.1"/>
</dbReference>
<organism evidence="2 3">
    <name type="scientific">Candidatus Enterococcus lowellii</name>
    <dbReference type="NCBI Taxonomy" id="2230877"/>
    <lineage>
        <taxon>Bacteria</taxon>
        <taxon>Bacillati</taxon>
        <taxon>Bacillota</taxon>
        <taxon>Bacilli</taxon>
        <taxon>Lactobacillales</taxon>
        <taxon>Enterococcaceae</taxon>
        <taxon>Enterococcus</taxon>
    </lineage>
</organism>
<dbReference type="Proteomes" id="UP000664701">
    <property type="component" value="Chromosome"/>
</dbReference>
<dbReference type="EMBL" id="CP147251">
    <property type="protein sequence ID" value="WYJ76239.1"/>
    <property type="molecule type" value="Genomic_DNA"/>
</dbReference>